<dbReference type="InterPro" id="IPR001789">
    <property type="entry name" value="Sig_transdc_resp-reg_receiver"/>
</dbReference>
<dbReference type="EMBL" id="VFRR01000004">
    <property type="protein sequence ID" value="TPE54688.1"/>
    <property type="molecule type" value="Genomic_DNA"/>
</dbReference>
<evidence type="ECO:0000256" key="6">
    <source>
        <dbReference type="ARBA" id="ARBA00023012"/>
    </source>
</evidence>
<keyword evidence="13" id="KW-1185">Reference proteome</keyword>
<feature type="domain" description="Response regulatory" evidence="11">
    <location>
        <begin position="631"/>
        <end position="743"/>
    </location>
</feature>
<dbReference type="PROSITE" id="PS50110">
    <property type="entry name" value="RESPONSE_REGULATORY"/>
    <property type="match status" value="2"/>
</dbReference>
<dbReference type="SMART" id="SM00448">
    <property type="entry name" value="REC"/>
    <property type="match status" value="2"/>
</dbReference>
<keyword evidence="9" id="KW-0812">Transmembrane</keyword>
<reference evidence="12 13" key="1">
    <citation type="submission" date="2019-06" db="EMBL/GenBank/DDBJ databases">
        <title>A novel bacterium of genus Marinomonas, isolated from coastal sand.</title>
        <authorList>
            <person name="Huang H."/>
            <person name="Mo K."/>
            <person name="Hu Y."/>
        </authorList>
    </citation>
    <scope>NUCLEOTIDE SEQUENCE [LARGE SCALE GENOMIC DNA]</scope>
    <source>
        <strain evidence="12 13">HB171799</strain>
    </source>
</reference>
<dbReference type="PRINTS" id="PR00344">
    <property type="entry name" value="BCTRLSENSOR"/>
</dbReference>
<dbReference type="Pfam" id="PF00512">
    <property type="entry name" value="HisKA"/>
    <property type="match status" value="1"/>
</dbReference>
<dbReference type="Pfam" id="PF02518">
    <property type="entry name" value="HATPase_c"/>
    <property type="match status" value="1"/>
</dbReference>
<evidence type="ECO:0000256" key="1">
    <source>
        <dbReference type="ARBA" id="ARBA00000085"/>
    </source>
</evidence>
<dbReference type="Proteomes" id="UP000315901">
    <property type="component" value="Unassembled WGS sequence"/>
</dbReference>
<dbReference type="GO" id="GO:0009927">
    <property type="term" value="F:histidine phosphotransfer kinase activity"/>
    <property type="evidence" value="ECO:0007669"/>
    <property type="project" value="TreeGrafter"/>
</dbReference>
<dbReference type="CDD" id="cd00156">
    <property type="entry name" value="REC"/>
    <property type="match status" value="1"/>
</dbReference>
<dbReference type="InterPro" id="IPR011006">
    <property type="entry name" value="CheY-like_superfamily"/>
</dbReference>
<name>A0A501X2H6_9GAMM</name>
<evidence type="ECO:0000259" key="11">
    <source>
        <dbReference type="PROSITE" id="PS50110"/>
    </source>
</evidence>
<evidence type="ECO:0000256" key="7">
    <source>
        <dbReference type="PROSITE-ProRule" id="PRU00169"/>
    </source>
</evidence>
<dbReference type="GO" id="GO:0000155">
    <property type="term" value="F:phosphorelay sensor kinase activity"/>
    <property type="evidence" value="ECO:0007669"/>
    <property type="project" value="InterPro"/>
</dbReference>
<dbReference type="CDD" id="cd00082">
    <property type="entry name" value="HisKA"/>
    <property type="match status" value="1"/>
</dbReference>
<evidence type="ECO:0000256" key="5">
    <source>
        <dbReference type="ARBA" id="ARBA00022777"/>
    </source>
</evidence>
<dbReference type="SUPFAM" id="SSF55874">
    <property type="entry name" value="ATPase domain of HSP90 chaperone/DNA topoisomerase II/histidine kinase"/>
    <property type="match status" value="1"/>
</dbReference>
<keyword evidence="5" id="KW-0418">Kinase</keyword>
<dbReference type="SUPFAM" id="SSF47384">
    <property type="entry name" value="Homodimeric domain of signal transducing histidine kinase"/>
    <property type="match status" value="1"/>
</dbReference>
<feature type="modified residue" description="4-aspartylphosphate" evidence="7">
    <location>
        <position position="801"/>
    </location>
</feature>
<dbReference type="InterPro" id="IPR036097">
    <property type="entry name" value="HisK_dim/P_sf"/>
</dbReference>
<dbReference type="SMART" id="SM00387">
    <property type="entry name" value="HATPase_c"/>
    <property type="match status" value="1"/>
</dbReference>
<dbReference type="EC" id="2.7.13.3" evidence="2"/>
<keyword evidence="8" id="KW-0175">Coiled coil</keyword>
<evidence type="ECO:0000256" key="8">
    <source>
        <dbReference type="SAM" id="Coils"/>
    </source>
</evidence>
<dbReference type="InterPro" id="IPR004358">
    <property type="entry name" value="Sig_transdc_His_kin-like_C"/>
</dbReference>
<feature type="coiled-coil region" evidence="8">
    <location>
        <begin position="347"/>
        <end position="385"/>
    </location>
</feature>
<proteinExistence type="predicted"/>
<dbReference type="InterPro" id="IPR036890">
    <property type="entry name" value="HATPase_C_sf"/>
</dbReference>
<evidence type="ECO:0000256" key="3">
    <source>
        <dbReference type="ARBA" id="ARBA00022553"/>
    </source>
</evidence>
<dbReference type="InterPro" id="IPR003594">
    <property type="entry name" value="HATPase_dom"/>
</dbReference>
<sequence length="873" mass="96730">MSKDFKANGVQLARVKAPVLIPLAIAFVVVWLAFVSVVWLWLETGQQRALEEMTQRFDDQLFQSQSSMVSQMEERIGLLSSVIEAASMEDKERLVERLLDESAQGLQLSRLLWLQPNGESHYEYSLSALPTADALNEPLFENYQWPQKRSGLILMAHGEMALRVILPISQNDPSLGVMLADLPFNKMVSSLARALDVYANVLVNAGDVDENAMKSFGSGSMSMQKEYALGHFKSLFASDALTDVTTFVPVLEDFEQRKVAGQLYFLTGFDVAEITYDLAVLPVLSADGDDLAYVLMVKDSSQVELETFWVQAVVTGIALVIAAILLVLFYFLLGRIERRIQSGEMTILQERDRSESLRMNAESLREEAELHREAAESARDAAEKASAVKSEFLAKMSHELRTPLNAIIGLSEMMHEDAKEFGDDDYVEPLERVIRSSKHLLNLINEILDISKIEAGKMELHNEQVNFDALLEDVAATARPLIQNKPIELKLELEKIGTVYGDPTRIKQILLNLMSNAAKFTDSGSVTLSAQMLEETISVAIKDTGPGMSEEQMATLFADFVQLDSKSNRKHEGTGLGLAISRKFARMMGGDISVASREGEGSCFTVHLPLPRSEGGVKPLAPFKSSTTQRTILIIEDDDVCAKLISKHFAKNFRLLYAKDGVEALRIARDEQVDLITLDVEMPLLNGWDTLAAIKADKALADIPVVIISVDDDKTRGFALGVDDYVIKPIGNEDMQRILGRFHSVAVERSLDVLLVDDSGEIRIAARRILEKSGATVREAGNGIEALARVNERKPDFVLLDLMMPQMDGFEFLDTLRNSDAFKELPVYVMTAMTLTDVQKRLLERQASAVLSKGGAGVDSLFNRIQGLVAKDE</sequence>
<dbReference type="OrthoDB" id="8573350at2"/>
<feature type="domain" description="Response regulatory" evidence="11">
    <location>
        <begin position="752"/>
        <end position="868"/>
    </location>
</feature>
<feature type="domain" description="Histidine kinase" evidence="10">
    <location>
        <begin position="395"/>
        <end position="612"/>
    </location>
</feature>
<keyword evidence="4" id="KW-0808">Transferase</keyword>
<dbReference type="PANTHER" id="PTHR43047">
    <property type="entry name" value="TWO-COMPONENT HISTIDINE PROTEIN KINASE"/>
    <property type="match status" value="1"/>
</dbReference>
<dbReference type="Gene3D" id="3.40.50.2300">
    <property type="match status" value="2"/>
</dbReference>
<organism evidence="12 13">
    <name type="scientific">Maribrevibacterium harenarium</name>
    <dbReference type="NCBI Taxonomy" id="2589817"/>
    <lineage>
        <taxon>Bacteria</taxon>
        <taxon>Pseudomonadati</taxon>
        <taxon>Pseudomonadota</taxon>
        <taxon>Gammaproteobacteria</taxon>
        <taxon>Oceanospirillales</taxon>
        <taxon>Oceanospirillaceae</taxon>
        <taxon>Maribrevibacterium</taxon>
    </lineage>
</organism>
<dbReference type="Gene3D" id="3.30.565.10">
    <property type="entry name" value="Histidine kinase-like ATPase, C-terminal domain"/>
    <property type="match status" value="1"/>
</dbReference>
<feature type="modified residue" description="4-aspartylphosphate" evidence="7">
    <location>
        <position position="679"/>
    </location>
</feature>
<keyword evidence="3 7" id="KW-0597">Phosphoprotein</keyword>
<feature type="transmembrane region" description="Helical" evidence="9">
    <location>
        <begin position="20"/>
        <end position="42"/>
    </location>
</feature>
<comment type="catalytic activity">
    <reaction evidence="1">
        <text>ATP + protein L-histidine = ADP + protein N-phospho-L-histidine.</text>
        <dbReference type="EC" id="2.7.13.3"/>
    </reaction>
</comment>
<dbReference type="FunFam" id="3.30.565.10:FF:000010">
    <property type="entry name" value="Sensor histidine kinase RcsC"/>
    <property type="match status" value="1"/>
</dbReference>
<dbReference type="PANTHER" id="PTHR43047:SF72">
    <property type="entry name" value="OSMOSENSING HISTIDINE PROTEIN KINASE SLN1"/>
    <property type="match status" value="1"/>
</dbReference>
<evidence type="ECO:0000256" key="2">
    <source>
        <dbReference type="ARBA" id="ARBA00012438"/>
    </source>
</evidence>
<evidence type="ECO:0000259" key="10">
    <source>
        <dbReference type="PROSITE" id="PS50109"/>
    </source>
</evidence>
<keyword evidence="6" id="KW-0902">Two-component regulatory system</keyword>
<feature type="transmembrane region" description="Helical" evidence="9">
    <location>
        <begin position="308"/>
        <end position="333"/>
    </location>
</feature>
<dbReference type="AlphaFoldDB" id="A0A501X2H6"/>
<protein>
    <recommendedName>
        <fullName evidence="2">histidine kinase</fullName>
        <ecNumber evidence="2">2.7.13.3</ecNumber>
    </recommendedName>
</protein>
<dbReference type="InterPro" id="IPR005467">
    <property type="entry name" value="His_kinase_dom"/>
</dbReference>
<gene>
    <name evidence="12" type="ORF">FJM67_03400</name>
</gene>
<evidence type="ECO:0000313" key="13">
    <source>
        <dbReference type="Proteomes" id="UP000315901"/>
    </source>
</evidence>
<dbReference type="CDD" id="cd16922">
    <property type="entry name" value="HATPase_EvgS-ArcB-TorS-like"/>
    <property type="match status" value="1"/>
</dbReference>
<dbReference type="Gene3D" id="1.10.287.130">
    <property type="match status" value="1"/>
</dbReference>
<evidence type="ECO:0000313" key="12">
    <source>
        <dbReference type="EMBL" id="TPE54688.1"/>
    </source>
</evidence>
<dbReference type="SMART" id="SM00388">
    <property type="entry name" value="HisKA"/>
    <property type="match status" value="1"/>
</dbReference>
<keyword evidence="9" id="KW-0472">Membrane</keyword>
<evidence type="ECO:0000256" key="9">
    <source>
        <dbReference type="SAM" id="Phobius"/>
    </source>
</evidence>
<dbReference type="RefSeq" id="WP_140587268.1">
    <property type="nucleotide sequence ID" value="NZ_VFRR01000004.1"/>
</dbReference>
<dbReference type="Pfam" id="PF00072">
    <property type="entry name" value="Response_reg"/>
    <property type="match status" value="2"/>
</dbReference>
<accession>A0A501X2H6</accession>
<dbReference type="GO" id="GO:0005886">
    <property type="term" value="C:plasma membrane"/>
    <property type="evidence" value="ECO:0007669"/>
    <property type="project" value="TreeGrafter"/>
</dbReference>
<dbReference type="InterPro" id="IPR003661">
    <property type="entry name" value="HisK_dim/P_dom"/>
</dbReference>
<evidence type="ECO:0000256" key="4">
    <source>
        <dbReference type="ARBA" id="ARBA00022679"/>
    </source>
</evidence>
<comment type="caution">
    <text evidence="12">The sequence shown here is derived from an EMBL/GenBank/DDBJ whole genome shotgun (WGS) entry which is preliminary data.</text>
</comment>
<keyword evidence="9" id="KW-1133">Transmembrane helix</keyword>
<dbReference type="PROSITE" id="PS50109">
    <property type="entry name" value="HIS_KIN"/>
    <property type="match status" value="1"/>
</dbReference>
<dbReference type="SUPFAM" id="SSF52172">
    <property type="entry name" value="CheY-like"/>
    <property type="match status" value="2"/>
</dbReference>